<protein>
    <submittedName>
        <fullName evidence="1">Uncharacterized protein</fullName>
    </submittedName>
</protein>
<reference evidence="1 2" key="1">
    <citation type="submission" date="2017-11" db="EMBL/GenBank/DDBJ databases">
        <title>The genome of Rhizophagus clarus HR1 reveals common genetic basis of auxotrophy among arbuscular mycorrhizal fungi.</title>
        <authorList>
            <person name="Kobayashi Y."/>
        </authorList>
    </citation>
    <scope>NUCLEOTIDE SEQUENCE [LARGE SCALE GENOMIC DNA]</scope>
    <source>
        <strain evidence="1 2">HR1</strain>
    </source>
</reference>
<gene>
    <name evidence="1" type="ORF">RclHR1_00070017</name>
</gene>
<dbReference type="EMBL" id="BEXD01004092">
    <property type="protein sequence ID" value="GBC06650.1"/>
    <property type="molecule type" value="Genomic_DNA"/>
</dbReference>
<dbReference type="Pfam" id="PF07247">
    <property type="entry name" value="AATase"/>
    <property type="match status" value="1"/>
</dbReference>
<accession>A0A2Z6SAG6</accession>
<keyword evidence="2" id="KW-1185">Reference proteome</keyword>
<proteinExistence type="predicted"/>
<dbReference type="Proteomes" id="UP000247702">
    <property type="component" value="Unassembled WGS sequence"/>
</dbReference>
<dbReference type="InterPro" id="IPR010828">
    <property type="entry name" value="Atf2/Sli1-like"/>
</dbReference>
<name>A0A2Z6SAG6_9GLOM</name>
<dbReference type="STRING" id="94130.A0A2Z6SAG6"/>
<dbReference type="AlphaFoldDB" id="A0A2Z6SAG6"/>
<evidence type="ECO:0000313" key="2">
    <source>
        <dbReference type="Proteomes" id="UP000247702"/>
    </source>
</evidence>
<evidence type="ECO:0000313" key="1">
    <source>
        <dbReference type="EMBL" id="GBC06650.1"/>
    </source>
</evidence>
<organism evidence="1 2">
    <name type="scientific">Rhizophagus clarus</name>
    <dbReference type="NCBI Taxonomy" id="94130"/>
    <lineage>
        <taxon>Eukaryota</taxon>
        <taxon>Fungi</taxon>
        <taxon>Fungi incertae sedis</taxon>
        <taxon>Mucoromycota</taxon>
        <taxon>Glomeromycotina</taxon>
        <taxon>Glomeromycetes</taxon>
        <taxon>Glomerales</taxon>
        <taxon>Glomeraceae</taxon>
        <taxon>Rhizophagus</taxon>
    </lineage>
</organism>
<sequence length="176" mass="20127">MRQEFISGNYYTYRYPKSNNTNDNYPELDFWGLSKEFRKHLINPGISDSIKDLGFPNEREDLENFLKKKINDGIMGKENSIFISNIGNFSKMPSGNSFNNDEWKVSDMVFTQSGADIYSGISICVVSYEGNLNFTLDYVVGSVNHEKVVKFDEGLVKCLKFVAKNENVTLRDLAEL</sequence>
<comment type="caution">
    <text evidence="1">The sequence shown here is derived from an EMBL/GenBank/DDBJ whole genome shotgun (WGS) entry which is preliminary data.</text>
</comment>